<protein>
    <recommendedName>
        <fullName evidence="2">receptor protein-tyrosine kinase</fullName>
        <ecNumber evidence="2">2.7.10.1</ecNumber>
    </recommendedName>
</protein>
<keyword evidence="8" id="KW-0418">Kinase</keyword>
<evidence type="ECO:0000256" key="6">
    <source>
        <dbReference type="ARBA" id="ARBA00022729"/>
    </source>
</evidence>
<keyword evidence="4" id="KW-0808">Transferase</keyword>
<evidence type="ECO:0000256" key="13">
    <source>
        <dbReference type="ARBA" id="ARBA00023157"/>
    </source>
</evidence>
<dbReference type="InterPro" id="IPR055163">
    <property type="entry name" value="ALK/LTK-like_GRD"/>
</dbReference>
<evidence type="ECO:0000256" key="4">
    <source>
        <dbReference type="ARBA" id="ARBA00022679"/>
    </source>
</evidence>
<evidence type="ECO:0000256" key="7">
    <source>
        <dbReference type="ARBA" id="ARBA00022741"/>
    </source>
</evidence>
<keyword evidence="12" id="KW-0829">Tyrosine-protein kinase</keyword>
<proteinExistence type="predicted"/>
<evidence type="ECO:0000256" key="9">
    <source>
        <dbReference type="ARBA" id="ARBA00022840"/>
    </source>
</evidence>
<evidence type="ECO:0000256" key="10">
    <source>
        <dbReference type="ARBA" id="ARBA00022989"/>
    </source>
</evidence>
<comment type="caution">
    <text evidence="17">The sequence shown here is derived from an EMBL/GenBank/DDBJ whole genome shotgun (WGS) entry which is preliminary data.</text>
</comment>
<evidence type="ECO:0000259" key="16">
    <source>
        <dbReference type="Pfam" id="PF12810"/>
    </source>
</evidence>
<keyword evidence="13" id="KW-1015">Disulfide bond</keyword>
<dbReference type="EMBL" id="JAPFFF010000010">
    <property type="protein sequence ID" value="KAK8881231.1"/>
    <property type="molecule type" value="Genomic_DNA"/>
</dbReference>
<keyword evidence="9" id="KW-0067">ATP-binding</keyword>
<evidence type="ECO:0000256" key="2">
    <source>
        <dbReference type="ARBA" id="ARBA00011902"/>
    </source>
</evidence>
<keyword evidence="5" id="KW-0812">Transmembrane</keyword>
<evidence type="ECO:0000256" key="11">
    <source>
        <dbReference type="ARBA" id="ARBA00023136"/>
    </source>
</evidence>
<keyword evidence="18" id="KW-1185">Reference proteome</keyword>
<evidence type="ECO:0000313" key="18">
    <source>
        <dbReference type="Proteomes" id="UP001470230"/>
    </source>
</evidence>
<keyword evidence="3" id="KW-1003">Cell membrane</keyword>
<dbReference type="EC" id="2.7.10.1" evidence="2"/>
<gene>
    <name evidence="17" type="ORF">M9Y10_003965</name>
</gene>
<evidence type="ECO:0000256" key="5">
    <source>
        <dbReference type="ARBA" id="ARBA00022692"/>
    </source>
</evidence>
<sequence length="522" mass="58622">MTTPTIQPSYQSFCRLTQNDDSSDFRFFIKYEQEQQIQQTEIKTTLNKARIISQKVNTFYQSDPTIESIELYIPFHFKLLKDQTQIKDKIDQIFQKIIESTSKPISVSEEEIFLLTLLLRSIDYHEKDEHVSFEFTKFISTIEEAISLLSTSFHLESIKFLSEHFVGFLKSDMFQKIDEEIILDIIDFHVHQNKQQNRSGQSDEYSQIFNIFKDNNEPLFLMHFLLQIDEERLNKDMTEYIISHIDGEIASNETALLAEIAKKYFQEKEKQFSNFHFDYTGSLQTFIIPNDGNYEIEAIGAAGSGGNTYGTNFTSKGGKGAKIVAHFRFNKGEVIDIVVGGIGTSKQATQKNGTSGGGGGGTFIFKRIEKVSDDRYQFTKGEINYETLLVVAGGSGGEDSGHYNRNSSGYDGEASNYKSPNNFTAYSTYTYSDQSSDSDSQVKCIPQFIKYDAKGTFYENGDGISRGGYGCGGSRNNNFAPGGGWCQGSNSGQATSWSLDTKAVGTDGFNENNGSVTIKYKC</sequence>
<name>A0ABR2JQR5_9EUKA</name>
<comment type="subcellular location">
    <subcellularLocation>
        <location evidence="1">Cell membrane</location>
        <topology evidence="1">Single-pass type I membrane protein</topology>
    </subcellularLocation>
</comment>
<evidence type="ECO:0000313" key="17">
    <source>
        <dbReference type="EMBL" id="KAK8881231.1"/>
    </source>
</evidence>
<evidence type="ECO:0000256" key="8">
    <source>
        <dbReference type="ARBA" id="ARBA00022777"/>
    </source>
</evidence>
<dbReference type="Proteomes" id="UP001470230">
    <property type="component" value="Unassembled WGS sequence"/>
</dbReference>
<evidence type="ECO:0000256" key="1">
    <source>
        <dbReference type="ARBA" id="ARBA00004251"/>
    </source>
</evidence>
<keyword evidence="6" id="KW-0732">Signal</keyword>
<keyword evidence="11" id="KW-0472">Membrane</keyword>
<reference evidence="17 18" key="1">
    <citation type="submission" date="2024-04" db="EMBL/GenBank/DDBJ databases">
        <title>Tritrichomonas musculus Genome.</title>
        <authorList>
            <person name="Alves-Ferreira E."/>
            <person name="Grigg M."/>
            <person name="Lorenzi H."/>
            <person name="Galac M."/>
        </authorList>
    </citation>
    <scope>NUCLEOTIDE SEQUENCE [LARGE SCALE GENOMIC DNA]</scope>
    <source>
        <strain evidence="17 18">EAF2021</strain>
    </source>
</reference>
<evidence type="ECO:0000256" key="12">
    <source>
        <dbReference type="ARBA" id="ARBA00023137"/>
    </source>
</evidence>
<accession>A0ABR2JQR5</accession>
<feature type="domain" description="ALK/LTK-like glycine-rich" evidence="16">
    <location>
        <begin position="290"/>
        <end position="494"/>
    </location>
</feature>
<evidence type="ECO:0000256" key="14">
    <source>
        <dbReference type="ARBA" id="ARBA00023170"/>
    </source>
</evidence>
<keyword evidence="15" id="KW-0325">Glycoprotein</keyword>
<organism evidence="17 18">
    <name type="scientific">Tritrichomonas musculus</name>
    <dbReference type="NCBI Taxonomy" id="1915356"/>
    <lineage>
        <taxon>Eukaryota</taxon>
        <taxon>Metamonada</taxon>
        <taxon>Parabasalia</taxon>
        <taxon>Tritrichomonadida</taxon>
        <taxon>Tritrichomonadidae</taxon>
        <taxon>Tritrichomonas</taxon>
    </lineage>
</organism>
<keyword evidence="7" id="KW-0547">Nucleotide-binding</keyword>
<evidence type="ECO:0000256" key="15">
    <source>
        <dbReference type="ARBA" id="ARBA00023180"/>
    </source>
</evidence>
<evidence type="ECO:0000256" key="3">
    <source>
        <dbReference type="ARBA" id="ARBA00022475"/>
    </source>
</evidence>
<keyword evidence="10" id="KW-1133">Transmembrane helix</keyword>
<keyword evidence="14" id="KW-0675">Receptor</keyword>
<dbReference type="Pfam" id="PF12810">
    <property type="entry name" value="ALK_LTK_GRD"/>
    <property type="match status" value="1"/>
</dbReference>